<keyword evidence="3 7" id="KW-1133">Transmembrane helix</keyword>
<evidence type="ECO:0000313" key="8">
    <source>
        <dbReference type="EMBL" id="KJE77925.1"/>
    </source>
</evidence>
<keyword evidence="5 7" id="KW-0456">Lyase</keyword>
<dbReference type="HAMAP" id="MF_02065">
    <property type="entry name" value="MltG"/>
    <property type="match status" value="1"/>
</dbReference>
<dbReference type="EC" id="4.2.2.29" evidence="7"/>
<evidence type="ECO:0000256" key="6">
    <source>
        <dbReference type="ARBA" id="ARBA00023316"/>
    </source>
</evidence>
<dbReference type="GO" id="GO:0009252">
    <property type="term" value="P:peptidoglycan biosynthetic process"/>
    <property type="evidence" value="ECO:0007669"/>
    <property type="project" value="UniProtKB-UniRule"/>
</dbReference>
<dbReference type="GeneID" id="78371642"/>
<evidence type="ECO:0000256" key="7">
    <source>
        <dbReference type="HAMAP-Rule" id="MF_02065"/>
    </source>
</evidence>
<dbReference type="STRING" id="1121877.FEAC_02970"/>
<name>A0A0D8FXI7_9ACTN</name>
<dbReference type="Pfam" id="PF02618">
    <property type="entry name" value="YceG"/>
    <property type="match status" value="1"/>
</dbReference>
<dbReference type="EMBL" id="JXUW01000002">
    <property type="protein sequence ID" value="KJE77925.1"/>
    <property type="molecule type" value="Genomic_DNA"/>
</dbReference>
<dbReference type="AlphaFoldDB" id="A0A0D8FXI7"/>
<dbReference type="PANTHER" id="PTHR30518:SF2">
    <property type="entry name" value="ENDOLYTIC MUREIN TRANSGLYCOSYLASE"/>
    <property type="match status" value="1"/>
</dbReference>
<dbReference type="Gene3D" id="3.30.1490.480">
    <property type="entry name" value="Endolytic murein transglycosylase"/>
    <property type="match status" value="1"/>
</dbReference>
<comment type="function">
    <text evidence="7">Functions as a peptidoglycan terminase that cleaves nascent peptidoglycan strands endolytically to terminate their elongation.</text>
</comment>
<comment type="similarity">
    <text evidence="7">Belongs to the transglycosylase MltG family.</text>
</comment>
<evidence type="ECO:0000256" key="1">
    <source>
        <dbReference type="ARBA" id="ARBA00022475"/>
    </source>
</evidence>
<evidence type="ECO:0000256" key="2">
    <source>
        <dbReference type="ARBA" id="ARBA00022692"/>
    </source>
</evidence>
<sequence>MRRLRWVLAALAGLVVLIVVVGGVAFYVESQPSPHGQPVAVIVTPGESVSSIFDRLAQAKVVRSPFLFKAYSAIKGVGVIDAGVYFLRTNEGYARTLGRLTAGPSSLKLTVLPGMTVSTIASELKSIPGNSLSGSAFLRASTNLAVFHSPFLAHATSLQGLLYPDTYFVDPLGTAKELIQQMLNRSAQVFEADGLSPAGHYHSLSAAQVIVAASIAEKEANSATGYAKVARVILNRLAAGMPLQMDSTVRFATANYSNPITGAQLKDPSAYNTYSHTGLPPGPIGAVDSAGLMGVLHPQRGSWLYFVALRGHRHLSFFDTFGQQQAAISRYGVR</sequence>
<keyword evidence="6 7" id="KW-0961">Cell wall biogenesis/degradation</keyword>
<evidence type="ECO:0000256" key="5">
    <source>
        <dbReference type="ARBA" id="ARBA00023239"/>
    </source>
</evidence>
<dbReference type="eggNOG" id="COG1559">
    <property type="taxonomic scope" value="Bacteria"/>
</dbReference>
<accession>A0A0D8FXI7</accession>
<feature type="site" description="Important for catalytic activity" evidence="7">
    <location>
        <position position="219"/>
    </location>
</feature>
<proteinExistence type="inferred from homology"/>
<dbReference type="RefSeq" id="WP_035388340.1">
    <property type="nucleotide sequence ID" value="NZ_JQKF01000002.1"/>
</dbReference>
<protein>
    <recommendedName>
        <fullName evidence="7">Endolytic murein transglycosylase</fullName>
        <ecNumber evidence="7">4.2.2.29</ecNumber>
    </recommendedName>
    <alternativeName>
        <fullName evidence="7">Peptidoglycan lytic transglycosylase</fullName>
    </alternativeName>
    <alternativeName>
        <fullName evidence="7">Peptidoglycan polymerization terminase</fullName>
    </alternativeName>
</protein>
<keyword evidence="1 7" id="KW-1003">Cell membrane</keyword>
<gene>
    <name evidence="7" type="primary">mltG</name>
    <name evidence="8" type="ORF">FEAC_02970</name>
</gene>
<dbReference type="GO" id="GO:0005886">
    <property type="term" value="C:plasma membrane"/>
    <property type="evidence" value="ECO:0007669"/>
    <property type="project" value="UniProtKB-UniRule"/>
</dbReference>
<evidence type="ECO:0000256" key="4">
    <source>
        <dbReference type="ARBA" id="ARBA00023136"/>
    </source>
</evidence>
<keyword evidence="2 7" id="KW-0812">Transmembrane</keyword>
<evidence type="ECO:0000313" key="9">
    <source>
        <dbReference type="Proteomes" id="UP000032336"/>
    </source>
</evidence>
<dbReference type="Proteomes" id="UP000032336">
    <property type="component" value="Unassembled WGS sequence"/>
</dbReference>
<comment type="caution">
    <text evidence="8">The sequence shown here is derived from an EMBL/GenBank/DDBJ whole genome shotgun (WGS) entry which is preliminary data.</text>
</comment>
<organism evidence="8 9">
    <name type="scientific">Ferrimicrobium acidiphilum DSM 19497</name>
    <dbReference type="NCBI Taxonomy" id="1121877"/>
    <lineage>
        <taxon>Bacteria</taxon>
        <taxon>Bacillati</taxon>
        <taxon>Actinomycetota</taxon>
        <taxon>Acidimicrobiia</taxon>
        <taxon>Acidimicrobiales</taxon>
        <taxon>Acidimicrobiaceae</taxon>
        <taxon>Ferrimicrobium</taxon>
    </lineage>
</organism>
<reference evidence="8 9" key="1">
    <citation type="submission" date="2015-01" db="EMBL/GenBank/DDBJ databases">
        <title>Draft genome of the acidophilic iron oxidizer Ferrimicrobium acidiphilum strain T23.</title>
        <authorList>
            <person name="Poehlein A."/>
            <person name="Eisen S."/>
            <person name="Schloemann M."/>
            <person name="Johnson B.D."/>
            <person name="Daniel R."/>
            <person name="Muehling M."/>
        </authorList>
    </citation>
    <scope>NUCLEOTIDE SEQUENCE [LARGE SCALE GENOMIC DNA]</scope>
    <source>
        <strain evidence="8 9">T23</strain>
    </source>
</reference>
<dbReference type="NCBIfam" id="TIGR00247">
    <property type="entry name" value="endolytic transglycosylase MltG"/>
    <property type="match status" value="1"/>
</dbReference>
<keyword evidence="9" id="KW-1185">Reference proteome</keyword>
<comment type="catalytic activity">
    <reaction evidence="7">
        <text>a peptidoglycan chain = a peptidoglycan chain with N-acetyl-1,6-anhydromuramyl-[peptide] at the reducing end + a peptidoglycan chain with N-acetylglucosamine at the non-reducing end.</text>
        <dbReference type="EC" id="4.2.2.29"/>
    </reaction>
</comment>
<dbReference type="PATRIC" id="fig|1121877.4.peg.322"/>
<dbReference type="OrthoDB" id="9814591at2"/>
<dbReference type="InterPro" id="IPR003770">
    <property type="entry name" value="MLTG-like"/>
</dbReference>
<keyword evidence="4 7" id="KW-0472">Membrane</keyword>
<dbReference type="GO" id="GO:0008932">
    <property type="term" value="F:lytic endotransglycosylase activity"/>
    <property type="evidence" value="ECO:0007669"/>
    <property type="project" value="UniProtKB-UniRule"/>
</dbReference>
<dbReference type="PANTHER" id="PTHR30518">
    <property type="entry name" value="ENDOLYTIC MUREIN TRANSGLYCOSYLASE"/>
    <property type="match status" value="1"/>
</dbReference>
<dbReference type="GO" id="GO:0071555">
    <property type="term" value="P:cell wall organization"/>
    <property type="evidence" value="ECO:0007669"/>
    <property type="project" value="UniProtKB-KW"/>
</dbReference>
<evidence type="ECO:0000256" key="3">
    <source>
        <dbReference type="ARBA" id="ARBA00022989"/>
    </source>
</evidence>